<dbReference type="Gene3D" id="1.25.40.10">
    <property type="entry name" value="Tetratricopeptide repeat domain"/>
    <property type="match status" value="1"/>
</dbReference>
<dbReference type="SMART" id="SM00028">
    <property type="entry name" value="TPR"/>
    <property type="match status" value="2"/>
</dbReference>
<dbReference type="CDD" id="cd06257">
    <property type="entry name" value="DnaJ"/>
    <property type="match status" value="1"/>
</dbReference>
<feature type="region of interest" description="Disordered" evidence="2">
    <location>
        <begin position="170"/>
        <end position="199"/>
    </location>
</feature>
<dbReference type="InterPro" id="IPR036869">
    <property type="entry name" value="J_dom_sf"/>
</dbReference>
<sequence>MSQDPSSPHDKNPSEKNPFEVLGLHGAEDLPAIRKAFLRIAAQSHPDRLRAKSQEEKAQALELFLSAKKAFEVLSQPDKRREWSERMARARPRTPSAPVSPPPETASAPVVPRPGPAFTPAHGVPVAPRPAFTPAHGVPVAPRPAFTPAPGVPVALRPAFTPAHGVPVTSPAPAASAAPRAASGVHPTAEPKPAPRGSGPLPAAAALQLYKLGMLALESADYAKALDLFAKAAKIAPAPRHQAMELVCRGYQYLSTRFFDRARESFEQALQLLPECREARVGLELLDKQSSRYLKGR</sequence>
<dbReference type="PANTHER" id="PTHR43908">
    <property type="entry name" value="AT29763P-RELATED"/>
    <property type="match status" value="1"/>
</dbReference>
<dbReference type="RefSeq" id="WP_267532327.1">
    <property type="nucleotide sequence ID" value="NZ_JAPNKA010000001.1"/>
</dbReference>
<feature type="compositionally biased region" description="Basic and acidic residues" evidence="2">
    <location>
        <begin position="7"/>
        <end position="18"/>
    </location>
</feature>
<feature type="region of interest" description="Disordered" evidence="2">
    <location>
        <begin position="77"/>
        <end position="110"/>
    </location>
</feature>
<evidence type="ECO:0000256" key="2">
    <source>
        <dbReference type="SAM" id="MobiDB-lite"/>
    </source>
</evidence>
<proteinExistence type="predicted"/>
<evidence type="ECO:0000313" key="4">
    <source>
        <dbReference type="EMBL" id="MCY1073314.1"/>
    </source>
</evidence>
<dbReference type="InterPro" id="IPR001623">
    <property type="entry name" value="DnaJ_domain"/>
</dbReference>
<dbReference type="InterPro" id="IPR019734">
    <property type="entry name" value="TPR_rpt"/>
</dbReference>
<dbReference type="PANTHER" id="PTHR43908:SF3">
    <property type="entry name" value="AT29763P-RELATED"/>
    <property type="match status" value="1"/>
</dbReference>
<dbReference type="PROSITE" id="PS50076">
    <property type="entry name" value="DNAJ_2"/>
    <property type="match status" value="1"/>
</dbReference>
<feature type="domain" description="J" evidence="3">
    <location>
        <begin position="17"/>
        <end position="87"/>
    </location>
</feature>
<feature type="compositionally biased region" description="Low complexity" evidence="2">
    <location>
        <begin position="171"/>
        <end position="183"/>
    </location>
</feature>
<feature type="compositionally biased region" description="Basic and acidic residues" evidence="2">
    <location>
        <begin position="77"/>
        <end position="88"/>
    </location>
</feature>
<evidence type="ECO:0000256" key="1">
    <source>
        <dbReference type="PROSITE-ProRule" id="PRU00339"/>
    </source>
</evidence>
<accession>A0ABT3ZX30</accession>
<dbReference type="Proteomes" id="UP001207654">
    <property type="component" value="Unassembled WGS sequence"/>
</dbReference>
<dbReference type="SUPFAM" id="SSF48452">
    <property type="entry name" value="TPR-like"/>
    <property type="match status" value="1"/>
</dbReference>
<dbReference type="InterPro" id="IPR011990">
    <property type="entry name" value="TPR-like_helical_dom_sf"/>
</dbReference>
<feature type="repeat" description="TPR" evidence="1">
    <location>
        <begin position="206"/>
        <end position="239"/>
    </location>
</feature>
<dbReference type="SUPFAM" id="SSF46565">
    <property type="entry name" value="Chaperone J-domain"/>
    <property type="match status" value="1"/>
</dbReference>
<organism evidence="4 5">
    <name type="scientific">Archangium lansingense</name>
    <dbReference type="NCBI Taxonomy" id="2995310"/>
    <lineage>
        <taxon>Bacteria</taxon>
        <taxon>Pseudomonadati</taxon>
        <taxon>Myxococcota</taxon>
        <taxon>Myxococcia</taxon>
        <taxon>Myxococcales</taxon>
        <taxon>Cystobacterineae</taxon>
        <taxon>Archangiaceae</taxon>
        <taxon>Archangium</taxon>
    </lineage>
</organism>
<name>A0ABT3ZX30_9BACT</name>
<dbReference type="Pfam" id="PF00226">
    <property type="entry name" value="DnaJ"/>
    <property type="match status" value="1"/>
</dbReference>
<keyword evidence="1" id="KW-0802">TPR repeat</keyword>
<dbReference type="InterPro" id="IPR051100">
    <property type="entry name" value="DnaJ_subfamily_B/C"/>
</dbReference>
<gene>
    <name evidence="4" type="ORF">OV287_02355</name>
</gene>
<comment type="caution">
    <text evidence="4">The sequence shown here is derived from an EMBL/GenBank/DDBJ whole genome shotgun (WGS) entry which is preliminary data.</text>
</comment>
<evidence type="ECO:0000259" key="3">
    <source>
        <dbReference type="PROSITE" id="PS50076"/>
    </source>
</evidence>
<dbReference type="PROSITE" id="PS50005">
    <property type="entry name" value="TPR"/>
    <property type="match status" value="2"/>
</dbReference>
<dbReference type="PRINTS" id="PR00625">
    <property type="entry name" value="JDOMAIN"/>
</dbReference>
<dbReference type="Gene3D" id="1.10.287.110">
    <property type="entry name" value="DnaJ domain"/>
    <property type="match status" value="1"/>
</dbReference>
<reference evidence="4 5" key="1">
    <citation type="submission" date="2022-11" db="EMBL/GenBank/DDBJ databases">
        <title>Minimal conservation of predation-associated metabolite biosynthetic gene clusters underscores biosynthetic potential of Myxococcota including descriptions for ten novel species: Archangium lansinium sp. nov., Myxococcus landrumus sp. nov., Nannocystis bai.</title>
        <authorList>
            <person name="Ahearne A."/>
            <person name="Stevens C."/>
            <person name="Phillips K."/>
        </authorList>
    </citation>
    <scope>NUCLEOTIDE SEQUENCE [LARGE SCALE GENOMIC DNA]</scope>
    <source>
        <strain evidence="4 5">MIWBW</strain>
    </source>
</reference>
<dbReference type="EMBL" id="JAPNKA010000001">
    <property type="protein sequence ID" value="MCY1073314.1"/>
    <property type="molecule type" value="Genomic_DNA"/>
</dbReference>
<protein>
    <submittedName>
        <fullName evidence="4">DnaJ domain-containing protein</fullName>
    </submittedName>
</protein>
<feature type="repeat" description="TPR" evidence="1">
    <location>
        <begin position="243"/>
        <end position="276"/>
    </location>
</feature>
<dbReference type="SMART" id="SM00271">
    <property type="entry name" value="DnaJ"/>
    <property type="match status" value="1"/>
</dbReference>
<feature type="region of interest" description="Disordered" evidence="2">
    <location>
        <begin position="1"/>
        <end position="20"/>
    </location>
</feature>
<keyword evidence="5" id="KW-1185">Reference proteome</keyword>
<evidence type="ECO:0000313" key="5">
    <source>
        <dbReference type="Proteomes" id="UP001207654"/>
    </source>
</evidence>